<feature type="transmembrane region" description="Helical" evidence="2">
    <location>
        <begin position="365"/>
        <end position="389"/>
    </location>
</feature>
<evidence type="ECO:0000259" key="3">
    <source>
        <dbReference type="Pfam" id="PF01764"/>
    </source>
</evidence>
<dbReference type="PANTHER" id="PTHR45856">
    <property type="entry name" value="ALPHA/BETA-HYDROLASES SUPERFAMILY PROTEIN"/>
    <property type="match status" value="1"/>
</dbReference>
<dbReference type="Proteomes" id="UP001165121">
    <property type="component" value="Unassembled WGS sequence"/>
</dbReference>
<feature type="compositionally biased region" description="Basic and acidic residues" evidence="1">
    <location>
        <begin position="264"/>
        <end position="279"/>
    </location>
</feature>
<proteinExistence type="predicted"/>
<gene>
    <name evidence="4" type="ORF">Pfra01_001940700</name>
</gene>
<sequence length="928" mass="103596">MAHRPGRGGDVPILEADRLGRSSSVSVDTTNAQLFDATASPPRRNVVLRDAAMGYSGRLVDAYKHKDRVLATAEGREEELHAYSEASGKWRFYRTLCQVRFGYLSFLVVMMVLMFSFTLLMEIFFAIFLPSAKYDEYYSVRAVISLVLLPVVLFFLSYIFEEASRLFLDALNKSDGSLPNFRLALAVVIHYIRHRTELVEPDEPDDPPTDDSAAQANGGGGDELRRSRTSVLPGVKLHARGSILLAAKDDPFLDDDKEEEDEAWERKKEEAERKQTAAEAAEARAARLAAVDEEDPKTRARNRWKRIRAAVKTTLLIKKVKDEGPAIDLSTFVIVDIVCPVLFEVATAAAMVLKLATSWSMSDAFLAYVQMGFWCVGGYLLLWMIAHFWSSRNKKMRVIVSNYRRRRRIMRRAVSSLERKKRAEHLWLLDVGFRFVHHVGVALHPTRWVCFKNAKKNGKKRVKTPADEVTIPIATSEYISSTTARAGVEPSAEAGHPNATTAYALRLQQIHEFQVWIRSRNPWHNLSLNVRAVILLVMVIGSALLSLESFFIGWPIMGICLIALSSVTQKRFPQIFGRAFRKFISAFVFVSLIFFSSSFIIGTVVSAGAFKLGPFDNSTALVASELETTHGVSASVTINGKMITFDDTSEYAACGISYQGLSVLDLALMADAVYGTTTDIQKTALENRFNGTELENWKYVARNNESTDGQQWMELYFPAINMTVITVRGTASATDALEDMHFWFGISIMQAANIFVPFLKQLPRPFVVRMLSMRLIASVMPSPVFTDLLNHAVDTRARVGNNLVITGHSLGGAIAAMIGAKTKTSAVSFSGPGLLYSLGRFDITSQDVRDYVLTMKPRKDIVPQVDELGGLVQEIRCKKSSPMGCHSTSTHLCELYFSCGDPRQRNWSTNQQCIAYDKLPSDDDDEDD</sequence>
<dbReference type="InterPro" id="IPR002921">
    <property type="entry name" value="Fungal_lipase-type"/>
</dbReference>
<evidence type="ECO:0000313" key="5">
    <source>
        <dbReference type="Proteomes" id="UP001165121"/>
    </source>
</evidence>
<evidence type="ECO:0000256" key="1">
    <source>
        <dbReference type="SAM" id="MobiDB-lite"/>
    </source>
</evidence>
<keyword evidence="2" id="KW-0812">Transmembrane</keyword>
<evidence type="ECO:0000256" key="2">
    <source>
        <dbReference type="SAM" id="Phobius"/>
    </source>
</evidence>
<evidence type="ECO:0000313" key="4">
    <source>
        <dbReference type="EMBL" id="GMF49271.1"/>
    </source>
</evidence>
<feature type="transmembrane region" description="Helical" evidence="2">
    <location>
        <begin position="551"/>
        <end position="567"/>
    </location>
</feature>
<feature type="transmembrane region" description="Helical" evidence="2">
    <location>
        <begin position="587"/>
        <end position="610"/>
    </location>
</feature>
<protein>
    <submittedName>
        <fullName evidence="4">Unnamed protein product</fullName>
    </submittedName>
</protein>
<organism evidence="4 5">
    <name type="scientific">Phytophthora fragariaefolia</name>
    <dbReference type="NCBI Taxonomy" id="1490495"/>
    <lineage>
        <taxon>Eukaryota</taxon>
        <taxon>Sar</taxon>
        <taxon>Stramenopiles</taxon>
        <taxon>Oomycota</taxon>
        <taxon>Peronosporomycetes</taxon>
        <taxon>Peronosporales</taxon>
        <taxon>Peronosporaceae</taxon>
        <taxon>Phytophthora</taxon>
    </lineage>
</organism>
<comment type="caution">
    <text evidence="4">The sequence shown here is derived from an EMBL/GenBank/DDBJ whole genome shotgun (WGS) entry which is preliminary data.</text>
</comment>
<feature type="transmembrane region" description="Helical" evidence="2">
    <location>
        <begin position="329"/>
        <end position="353"/>
    </location>
</feature>
<feature type="transmembrane region" description="Helical" evidence="2">
    <location>
        <begin position="140"/>
        <end position="160"/>
    </location>
</feature>
<feature type="region of interest" description="Disordered" evidence="1">
    <location>
        <begin position="255"/>
        <end position="279"/>
    </location>
</feature>
<feature type="compositionally biased region" description="Acidic residues" evidence="1">
    <location>
        <begin position="199"/>
        <end position="209"/>
    </location>
</feature>
<dbReference type="InterPro" id="IPR029058">
    <property type="entry name" value="AB_hydrolase_fold"/>
</dbReference>
<dbReference type="Gene3D" id="3.40.50.1820">
    <property type="entry name" value="alpha/beta hydrolase"/>
    <property type="match status" value="1"/>
</dbReference>
<dbReference type="PANTHER" id="PTHR45856:SF11">
    <property type="entry name" value="FUNGAL LIPASE-LIKE DOMAIN-CONTAINING PROTEIN"/>
    <property type="match status" value="1"/>
</dbReference>
<dbReference type="GO" id="GO:0006629">
    <property type="term" value="P:lipid metabolic process"/>
    <property type="evidence" value="ECO:0007669"/>
    <property type="project" value="InterPro"/>
</dbReference>
<feature type="domain" description="Fungal lipase-type" evidence="3">
    <location>
        <begin position="724"/>
        <end position="853"/>
    </location>
</feature>
<feature type="transmembrane region" description="Helical" evidence="2">
    <location>
        <begin position="528"/>
        <end position="545"/>
    </location>
</feature>
<dbReference type="EMBL" id="BSXT01002508">
    <property type="protein sequence ID" value="GMF49271.1"/>
    <property type="molecule type" value="Genomic_DNA"/>
</dbReference>
<dbReference type="AlphaFoldDB" id="A0A9W6Y149"/>
<keyword evidence="5" id="KW-1185">Reference proteome</keyword>
<reference evidence="4" key="1">
    <citation type="submission" date="2023-04" db="EMBL/GenBank/DDBJ databases">
        <title>Phytophthora fragariaefolia NBRC 109709.</title>
        <authorList>
            <person name="Ichikawa N."/>
            <person name="Sato H."/>
            <person name="Tonouchi N."/>
        </authorList>
    </citation>
    <scope>NUCLEOTIDE SEQUENCE</scope>
    <source>
        <strain evidence="4">NBRC 109709</strain>
    </source>
</reference>
<accession>A0A9W6Y149</accession>
<feature type="transmembrane region" description="Helical" evidence="2">
    <location>
        <begin position="101"/>
        <end position="128"/>
    </location>
</feature>
<dbReference type="SUPFAM" id="SSF53474">
    <property type="entry name" value="alpha/beta-Hydrolases"/>
    <property type="match status" value="1"/>
</dbReference>
<feature type="region of interest" description="Disordered" evidence="1">
    <location>
        <begin position="199"/>
        <end position="226"/>
    </location>
</feature>
<dbReference type="InterPro" id="IPR051218">
    <property type="entry name" value="Sec_MonoDiacylglyc_Lipase"/>
</dbReference>
<name>A0A9W6Y149_9STRA</name>
<keyword evidence="2" id="KW-1133">Transmembrane helix</keyword>
<dbReference type="Pfam" id="PF01764">
    <property type="entry name" value="Lipase_3"/>
    <property type="match status" value="1"/>
</dbReference>
<keyword evidence="2" id="KW-0472">Membrane</keyword>
<dbReference type="OrthoDB" id="58570at2759"/>